<dbReference type="GeneID" id="36621825"/>
<reference evidence="1 2" key="1">
    <citation type="submission" date="2016-07" db="EMBL/GenBank/DDBJ databases">
        <title>Multiple horizontal gene transfer events from other fungi enriched the ability of initially mycotrophic Trichoderma (Ascomycota) to feed on dead plant biomass.</title>
        <authorList>
            <consortium name="DOE Joint Genome Institute"/>
            <person name="Aerts A."/>
            <person name="Atanasova L."/>
            <person name="Chenthamara K."/>
            <person name="Zhang J."/>
            <person name="Grujic M."/>
            <person name="Henrissat B."/>
            <person name="Kuo A."/>
            <person name="Salamov A."/>
            <person name="Lipzen A."/>
            <person name="Labutti K."/>
            <person name="Barry K."/>
            <person name="Miao Y."/>
            <person name="Rahimi M.J."/>
            <person name="Shen Q."/>
            <person name="Grigoriev I.V."/>
            <person name="Kubicek C.P."/>
            <person name="Druzhinina I.S."/>
        </authorList>
    </citation>
    <scope>NUCLEOTIDE SEQUENCE [LARGE SCALE GENOMIC DNA]</scope>
    <source>
        <strain evidence="1 2">CBS 226.95</strain>
    </source>
</reference>
<sequence length="154" mass="17668">MLQSRQRKIVRLQESVNEYLGDVWRNSGVLIRAYCAIWTRREGVFNPLNPALLSQASSPRFKALIENRKLFGLDEQPQPILWLTRENSMREFHKHVVLAGLREGFWSAWPGKANKACCAIPCKEINLMRVARQQTLLGHPQVKYLVLALARASS</sequence>
<dbReference type="AlphaFoldDB" id="A0A2T4AUP6"/>
<dbReference type="RefSeq" id="XP_024780436.1">
    <property type="nucleotide sequence ID" value="XM_024913264.1"/>
</dbReference>
<gene>
    <name evidence="1" type="ORF">M431DRAFT_195868</name>
</gene>
<evidence type="ECO:0000313" key="2">
    <source>
        <dbReference type="Proteomes" id="UP000241690"/>
    </source>
</evidence>
<organism evidence="1 2">
    <name type="scientific">Trichoderma harzianum CBS 226.95</name>
    <dbReference type="NCBI Taxonomy" id="983964"/>
    <lineage>
        <taxon>Eukaryota</taxon>
        <taxon>Fungi</taxon>
        <taxon>Dikarya</taxon>
        <taxon>Ascomycota</taxon>
        <taxon>Pezizomycotina</taxon>
        <taxon>Sordariomycetes</taxon>
        <taxon>Hypocreomycetidae</taxon>
        <taxon>Hypocreales</taxon>
        <taxon>Hypocreaceae</taxon>
        <taxon>Trichoderma</taxon>
    </lineage>
</organism>
<proteinExistence type="predicted"/>
<keyword evidence="2" id="KW-1185">Reference proteome</keyword>
<accession>A0A2T4AUP6</accession>
<dbReference type="EMBL" id="KZ679675">
    <property type="protein sequence ID" value="PTB60759.1"/>
    <property type="molecule type" value="Genomic_DNA"/>
</dbReference>
<evidence type="ECO:0000313" key="1">
    <source>
        <dbReference type="EMBL" id="PTB60759.1"/>
    </source>
</evidence>
<protein>
    <submittedName>
        <fullName evidence="1">Uncharacterized protein</fullName>
    </submittedName>
</protein>
<name>A0A2T4AUP6_TRIHA</name>
<dbReference type="Proteomes" id="UP000241690">
    <property type="component" value="Unassembled WGS sequence"/>
</dbReference>